<evidence type="ECO:0000313" key="3">
    <source>
        <dbReference type="Ensembl" id="ENSCCRP00000130722.1"/>
    </source>
</evidence>
<keyword evidence="4" id="KW-1185">Reference proteome</keyword>
<organism evidence="3 4">
    <name type="scientific">Cyprinus carpio carpio</name>
    <dbReference type="NCBI Taxonomy" id="630221"/>
    <lineage>
        <taxon>Eukaryota</taxon>
        <taxon>Metazoa</taxon>
        <taxon>Chordata</taxon>
        <taxon>Craniata</taxon>
        <taxon>Vertebrata</taxon>
        <taxon>Euteleostomi</taxon>
        <taxon>Actinopterygii</taxon>
        <taxon>Neopterygii</taxon>
        <taxon>Teleostei</taxon>
        <taxon>Ostariophysi</taxon>
        <taxon>Cypriniformes</taxon>
        <taxon>Cyprinidae</taxon>
        <taxon>Cyprininae</taxon>
        <taxon>Cyprinus</taxon>
    </lineage>
</organism>
<dbReference type="AlphaFoldDB" id="A0A9J7ZET3"/>
<accession>A0A9J7ZET3</accession>
<dbReference type="PANTHER" id="PTHR35347">
    <property type="entry name" value="COILED-COIL DOMAIN-CONTAINING PROTEIN 175"/>
    <property type="match status" value="1"/>
</dbReference>
<feature type="coiled-coil region" evidence="1">
    <location>
        <begin position="401"/>
        <end position="540"/>
    </location>
</feature>
<feature type="coiled-coil region" evidence="1">
    <location>
        <begin position="583"/>
        <end position="656"/>
    </location>
</feature>
<dbReference type="GeneTree" id="ENSGT00940000167646"/>
<reference evidence="3" key="1">
    <citation type="submission" date="2025-08" db="UniProtKB">
        <authorList>
            <consortium name="Ensembl"/>
        </authorList>
    </citation>
    <scope>IDENTIFICATION</scope>
</reference>
<keyword evidence="1" id="KW-0175">Coiled coil</keyword>
<dbReference type="OMA" id="VFMQKRK"/>
<name>A0A9J7ZET3_CYPCA</name>
<protein>
    <submittedName>
        <fullName evidence="3">Coiled-coil domain containing 175</fullName>
    </submittedName>
</protein>
<feature type="compositionally biased region" description="Basic and acidic residues" evidence="2">
    <location>
        <begin position="678"/>
        <end position="691"/>
    </location>
</feature>
<dbReference type="PANTHER" id="PTHR35347:SF1">
    <property type="entry name" value="COILED-COIL DOMAIN-CONTAINING PROTEIN 175"/>
    <property type="match status" value="1"/>
</dbReference>
<evidence type="ECO:0000256" key="1">
    <source>
        <dbReference type="SAM" id="Coils"/>
    </source>
</evidence>
<feature type="coiled-coil region" evidence="1">
    <location>
        <begin position="232"/>
        <end position="326"/>
    </location>
</feature>
<dbReference type="Ensembl" id="ENSCCRT00000150005.1">
    <property type="protein sequence ID" value="ENSCCRP00000130722.1"/>
    <property type="gene ID" value="ENSCCRG00000052984.1"/>
</dbReference>
<feature type="coiled-coil region" evidence="1">
    <location>
        <begin position="102"/>
        <end position="192"/>
    </location>
</feature>
<sequence length="778" mass="91011">MAACLVPDFPAVRIALEHLGELDKRLREEGVSFSQEASHHLRETAEAIKELESSRKIAREKLEIETIETSKLRHRTMNLEDDIRSEISACVTAAREGNAAEMNRLQSELKTVVDDIQSMEGKQQLLEQENAALIREKENIKGNYEDDVDKMNQQLSNKASIQMMLTEKQNEIQSLKDKIVQVKAAQQDLKENMIQKSKTFAESKHAVEIEIEEIALKIKEQRKINSGTRKELDIITSELQDKEETITQCEEHISQMEKNIARMAASKIMYKEWLHEEKSQNEDLDHQKESHERELLELAEATEQKIQVLQEQMVEIENEIKEEQKVKSALSEPLAKLSDIFSTQRKEEDDMIAEHHSLFKRLEENKLRRDEDVISIAKCRFEIKNMIEEMRQLHDANIINADMFKKTLEELEGQLAKYNMSRTAVEAEREKISQSRKTLKEEHEEYVKEINAAIEQTQKRHGELLDEKKNLQNHILLNSVIKDLAEELANLEEVGKQMEMNYQAEIQQLTRNVESITQAHTEKERELKDQESILETVESQFDIDHLEHQTFKNQVTELVTQRKHLEVSIEEVTKQTAALLQPKEDLKRELMTLRAKHMEMLTANAAVISEVEKSIYENKVMLEQVTMENSRLHVRSEQMKEEILDTKKDKEKYMHEVEWMNEEVQSLFKICKSRPEDCGEHIQSHSEDSRKKTSHQRHQQQTGERNSVWLCEPGRQQVEESGSRHQSQQRQILPQFIQSGYGNDTICMEQPMAEENHEAFLLSHKVFERLWETSHKQF</sequence>
<feature type="region of interest" description="Disordered" evidence="2">
    <location>
        <begin position="678"/>
        <end position="708"/>
    </location>
</feature>
<evidence type="ECO:0000256" key="2">
    <source>
        <dbReference type="SAM" id="MobiDB-lite"/>
    </source>
</evidence>
<dbReference type="Proteomes" id="UP001108240">
    <property type="component" value="Unplaced"/>
</dbReference>
<evidence type="ECO:0000313" key="4">
    <source>
        <dbReference type="Proteomes" id="UP001108240"/>
    </source>
</evidence>
<dbReference type="InterPro" id="IPR038834">
    <property type="entry name" value="CCDC175"/>
</dbReference>
<feature type="coiled-coil region" evidence="1">
    <location>
        <begin position="41"/>
        <end position="68"/>
    </location>
</feature>
<proteinExistence type="predicted"/>
<reference evidence="3" key="2">
    <citation type="submission" date="2025-09" db="UniProtKB">
        <authorList>
            <consortium name="Ensembl"/>
        </authorList>
    </citation>
    <scope>IDENTIFICATION</scope>
</reference>